<reference evidence="3" key="1">
    <citation type="journal article" date="2019" name="Int. J. Syst. Evol. Microbiol.">
        <title>The Global Catalogue of Microorganisms (GCM) 10K type strain sequencing project: providing services to taxonomists for standard genome sequencing and annotation.</title>
        <authorList>
            <consortium name="The Broad Institute Genomics Platform"/>
            <consortium name="The Broad Institute Genome Sequencing Center for Infectious Disease"/>
            <person name="Wu L."/>
            <person name="Ma J."/>
        </authorList>
    </citation>
    <scope>NUCLEOTIDE SEQUENCE [LARGE SCALE GENOMIC DNA]</scope>
    <source>
        <strain evidence="3">XZYJ18</strain>
    </source>
</reference>
<dbReference type="InterPro" id="IPR012296">
    <property type="entry name" value="Nuclease_put_TT1808"/>
</dbReference>
<dbReference type="Gene3D" id="3.90.1570.10">
    <property type="entry name" value="tt1808, chain A"/>
    <property type="match status" value="1"/>
</dbReference>
<dbReference type="SUPFAM" id="SSF52980">
    <property type="entry name" value="Restriction endonuclease-like"/>
    <property type="match status" value="1"/>
</dbReference>
<keyword evidence="3" id="KW-1185">Reference proteome</keyword>
<evidence type="ECO:0000313" key="3">
    <source>
        <dbReference type="Proteomes" id="UP001595923"/>
    </source>
</evidence>
<dbReference type="InterPro" id="IPR008538">
    <property type="entry name" value="Uma2"/>
</dbReference>
<gene>
    <name evidence="2" type="ORF">ACFO4E_21535</name>
</gene>
<dbReference type="PANTHER" id="PTHR35400">
    <property type="entry name" value="SLR1083 PROTEIN"/>
    <property type="match status" value="1"/>
</dbReference>
<organism evidence="2 3">
    <name type="scientific">Nocardiopsis mangrovi</name>
    <dbReference type="NCBI Taxonomy" id="1179818"/>
    <lineage>
        <taxon>Bacteria</taxon>
        <taxon>Bacillati</taxon>
        <taxon>Actinomycetota</taxon>
        <taxon>Actinomycetes</taxon>
        <taxon>Streptosporangiales</taxon>
        <taxon>Nocardiopsidaceae</taxon>
        <taxon>Nocardiopsis</taxon>
    </lineage>
</organism>
<comment type="caution">
    <text evidence="2">The sequence shown here is derived from an EMBL/GenBank/DDBJ whole genome shotgun (WGS) entry which is preliminary data.</text>
</comment>
<dbReference type="Proteomes" id="UP001595923">
    <property type="component" value="Unassembled WGS sequence"/>
</dbReference>
<dbReference type="PANTHER" id="PTHR35400:SF3">
    <property type="entry name" value="SLL1072 PROTEIN"/>
    <property type="match status" value="1"/>
</dbReference>
<proteinExistence type="predicted"/>
<dbReference type="Pfam" id="PF05685">
    <property type="entry name" value="Uma2"/>
    <property type="match status" value="1"/>
</dbReference>
<name>A0ABV9E2J4_9ACTN</name>
<accession>A0ABV9E2J4</accession>
<sequence>MDPTDVWSASVWSRSGPWSEQEWLNLPSDGPLIELLDGSLLVSPNPARPHRRISRLLANLFDEPAERLGGEVEEGANVRLRDECVLIPDVVVFREPGTQAITDADLVLLAAEIVSPGQRTRDQVFKHDIYAKEGIPWYLIVDAGEGWIEASLHRLDEGRYTQVAKAGAGDVLEVEPLGFSFDPAAVLPQAWRTRE</sequence>
<dbReference type="RefSeq" id="WP_378577563.1">
    <property type="nucleotide sequence ID" value="NZ_JBHSFQ010000024.1"/>
</dbReference>
<keyword evidence="2" id="KW-0255">Endonuclease</keyword>
<dbReference type="CDD" id="cd06260">
    <property type="entry name" value="DUF820-like"/>
    <property type="match status" value="1"/>
</dbReference>
<protein>
    <submittedName>
        <fullName evidence="2">Uma2 family endonuclease</fullName>
    </submittedName>
</protein>
<evidence type="ECO:0000259" key="1">
    <source>
        <dbReference type="Pfam" id="PF05685"/>
    </source>
</evidence>
<keyword evidence="2" id="KW-0540">Nuclease</keyword>
<dbReference type="EMBL" id="JBHSFQ010000024">
    <property type="protein sequence ID" value="MFC4564450.1"/>
    <property type="molecule type" value="Genomic_DNA"/>
</dbReference>
<feature type="domain" description="Putative restriction endonuclease" evidence="1">
    <location>
        <begin position="22"/>
        <end position="179"/>
    </location>
</feature>
<dbReference type="GO" id="GO:0004519">
    <property type="term" value="F:endonuclease activity"/>
    <property type="evidence" value="ECO:0007669"/>
    <property type="project" value="UniProtKB-KW"/>
</dbReference>
<keyword evidence="2" id="KW-0378">Hydrolase</keyword>
<dbReference type="InterPro" id="IPR011335">
    <property type="entry name" value="Restrct_endonuc-II-like"/>
</dbReference>
<evidence type="ECO:0000313" key="2">
    <source>
        <dbReference type="EMBL" id="MFC4564450.1"/>
    </source>
</evidence>